<dbReference type="EMBL" id="MN739123">
    <property type="protein sequence ID" value="QHS90020.1"/>
    <property type="molecule type" value="Genomic_DNA"/>
</dbReference>
<dbReference type="SUPFAM" id="SSF51126">
    <property type="entry name" value="Pectin lyase-like"/>
    <property type="match status" value="1"/>
</dbReference>
<dbReference type="Pfam" id="PF07602">
    <property type="entry name" value="DUF1565"/>
    <property type="match status" value="1"/>
</dbReference>
<evidence type="ECO:0000313" key="2">
    <source>
        <dbReference type="EMBL" id="QHS90020.1"/>
    </source>
</evidence>
<sequence>MYKVDIINGNDDNDCSYNSVFQTLSKAIEISKSGDTIFLYPGTYDFIDVSSKTKHFELKIKGSGSNTVCSRFLFSGFFDLTFEDILIENFEVISTSSNFYFKNVKFAGLNTLLSKKYHQILNDEPRTCFVFDECKFERNFQIQLQDGNHIVSIKTCDVRGKIPLILCKKTSATIKLTNINFDDPILFNNNSFVDIQHTGCNFICPIYTGKDTLIYTKDNYISPSIDGGRLYDSPYIFKQNTNKETNDINENSKGIENSTLKNKSTVLKKYLYEDEEVELYGGIQFNSFEFKTLKVHRVTRFIRITGSIPVELFLPKNPINGHTLTVYTDSVIIIDGIEYHNKLINISYTINGGYFFYPDNLFLKNTENRNKFSISTDEENV</sequence>
<dbReference type="Gene3D" id="2.160.20.10">
    <property type="entry name" value="Single-stranded right-handed beta-helix, Pectin lyase-like"/>
    <property type="match status" value="1"/>
</dbReference>
<organism evidence="2">
    <name type="scientific">viral metagenome</name>
    <dbReference type="NCBI Taxonomy" id="1070528"/>
    <lineage>
        <taxon>unclassified sequences</taxon>
        <taxon>metagenomes</taxon>
        <taxon>organismal metagenomes</taxon>
    </lineage>
</organism>
<proteinExistence type="predicted"/>
<dbReference type="InterPro" id="IPR011459">
    <property type="entry name" value="DUF1565"/>
</dbReference>
<dbReference type="InterPro" id="IPR011050">
    <property type="entry name" value="Pectin_lyase_fold/virulence"/>
</dbReference>
<feature type="domain" description="DUF1565" evidence="1">
    <location>
        <begin position="7"/>
        <end position="45"/>
    </location>
</feature>
<protein>
    <recommendedName>
        <fullName evidence="1">DUF1565 domain-containing protein</fullName>
    </recommendedName>
</protein>
<dbReference type="InterPro" id="IPR012334">
    <property type="entry name" value="Pectin_lyas_fold"/>
</dbReference>
<accession>A0A6C0BD97</accession>
<name>A0A6C0BD97_9ZZZZ</name>
<reference evidence="2" key="1">
    <citation type="journal article" date="2020" name="Nature">
        <title>Giant virus diversity and host interactions through global metagenomics.</title>
        <authorList>
            <person name="Schulz F."/>
            <person name="Roux S."/>
            <person name="Paez-Espino D."/>
            <person name="Jungbluth S."/>
            <person name="Walsh D.A."/>
            <person name="Denef V.J."/>
            <person name="McMahon K.D."/>
            <person name="Konstantinidis K.T."/>
            <person name="Eloe-Fadrosh E.A."/>
            <person name="Kyrpides N.C."/>
            <person name="Woyke T."/>
        </authorList>
    </citation>
    <scope>NUCLEOTIDE SEQUENCE</scope>
    <source>
        <strain evidence="2">GVMAG-M-3300010160-4</strain>
    </source>
</reference>
<dbReference type="AlphaFoldDB" id="A0A6C0BD97"/>
<evidence type="ECO:0000259" key="1">
    <source>
        <dbReference type="Pfam" id="PF07602"/>
    </source>
</evidence>